<feature type="domain" description="Kinesin motor" evidence="6">
    <location>
        <begin position="241"/>
        <end position="340"/>
    </location>
</feature>
<dbReference type="InterPro" id="IPR027417">
    <property type="entry name" value="P-loop_NTPase"/>
</dbReference>
<proteinExistence type="inferred from homology"/>
<dbReference type="InterPro" id="IPR043502">
    <property type="entry name" value="DNA/RNA_pol_sf"/>
</dbReference>
<protein>
    <recommendedName>
        <fullName evidence="10">Kinesin motor domain-containing protein</fullName>
    </recommendedName>
</protein>
<dbReference type="GO" id="GO:0005524">
    <property type="term" value="F:ATP binding"/>
    <property type="evidence" value="ECO:0007669"/>
    <property type="project" value="InterPro"/>
</dbReference>
<dbReference type="Pfam" id="PF00225">
    <property type="entry name" value="Kinesin"/>
    <property type="match status" value="1"/>
</dbReference>
<name>A0A6A2XKQ8_HIBSY</name>
<feature type="domain" description="Reverse transcriptase" evidence="7">
    <location>
        <begin position="1"/>
        <end position="208"/>
    </location>
</feature>
<dbReference type="InterPro" id="IPR036961">
    <property type="entry name" value="Kinesin_motor_dom_sf"/>
</dbReference>
<dbReference type="GO" id="GO:0007018">
    <property type="term" value="P:microtubule-based movement"/>
    <property type="evidence" value="ECO:0007669"/>
    <property type="project" value="InterPro"/>
</dbReference>
<dbReference type="SUPFAM" id="SSF52540">
    <property type="entry name" value="P-loop containing nucleoside triphosphate hydrolases"/>
    <property type="match status" value="1"/>
</dbReference>
<dbReference type="SMART" id="SM00129">
    <property type="entry name" value="KISc"/>
    <property type="match status" value="1"/>
</dbReference>
<keyword evidence="3" id="KW-0505">Motor protein</keyword>
<evidence type="ECO:0000259" key="6">
    <source>
        <dbReference type="PROSITE" id="PS50067"/>
    </source>
</evidence>
<dbReference type="InterPro" id="IPR027640">
    <property type="entry name" value="Kinesin-like_fam"/>
</dbReference>
<accession>A0A6A2XKQ8</accession>
<comment type="caution">
    <text evidence="4">Lacks conserved residue(s) required for the propagation of feature annotation.</text>
</comment>
<comment type="similarity">
    <text evidence="1">Belongs to the TRAFAC class myosin-kinesin ATPase superfamily. Kinesin family. KIN-7 subfamily.</text>
</comment>
<feature type="region of interest" description="Disordered" evidence="5">
    <location>
        <begin position="621"/>
        <end position="649"/>
    </location>
</feature>
<comment type="caution">
    <text evidence="8">The sequence shown here is derived from an EMBL/GenBank/DDBJ whole genome shotgun (WGS) entry which is preliminary data.</text>
</comment>
<dbReference type="GO" id="GO:0003777">
    <property type="term" value="F:microtubule motor activity"/>
    <property type="evidence" value="ECO:0007669"/>
    <property type="project" value="InterPro"/>
</dbReference>
<dbReference type="PROSITE" id="PS50878">
    <property type="entry name" value="RT_POL"/>
    <property type="match status" value="1"/>
</dbReference>
<keyword evidence="9" id="KW-1185">Reference proteome</keyword>
<sequence>MVGTPATPLCKIQRTPEANPGGRAKVREEKILVTVRMRPLNEREQAIYIEFLIHRALLERFTRWAKNVALSALLPELMVRHAQRQVGETALNDKSSWSHQIFRLGSALSPYIFALIMDDIYCATPDGVPWCMLFADDIILVAETKSELNSRLATWKTALEEKGLRINIEKTEYLFKLQWEPNDEDVEVCIEGHVLPSKDCFKYLGSMIHKDGGVDDDVTHRIKAGWLKWRAATGVLCDKKNLVDLAGSERVCQTNAYGVRLKEGSHINRSLLTLTTVIRKLTDGKRSDHIPYRDSKLTRILQNSLGGNARTAIICTISPALNFSDKTVVKHLQKEVARLEAKLRTPKSTSASCLQSLLMEKEMKILKCKEDLVNLKLVAFQGSNQYGSSGKGVRCLSFDNESFPGSVDVQLRKTVGRYSALRQSATMTDPSMIAVRSIPEDILIGKGINLKEEITRLNSQGCTIESIEKKVENVQKSIDMLVISISNGKETPEFKTGKADDRRVSLREGTPSTWQTYSVDVKKMQRMFKDATEENIRSIRAYVTELKERVAKLQYQKQLLICQVLELEEAKEAGNDESDSCFQSPKPCQIVGDPADQIYIEVELRRFTWLEQQFAELGNASPASSIKALKQERVSSEEGEFKTDSRKGN</sequence>
<evidence type="ECO:0000256" key="2">
    <source>
        <dbReference type="ARBA" id="ARBA00022701"/>
    </source>
</evidence>
<dbReference type="PANTHER" id="PTHR47968:SF39">
    <property type="entry name" value="KINESIN-LIKE PROTEIN KIN-7B"/>
    <property type="match status" value="1"/>
</dbReference>
<evidence type="ECO:0000256" key="3">
    <source>
        <dbReference type="ARBA" id="ARBA00023175"/>
    </source>
</evidence>
<dbReference type="InterPro" id="IPR043128">
    <property type="entry name" value="Rev_trsase/Diguanyl_cyclase"/>
</dbReference>
<keyword evidence="2" id="KW-0493">Microtubule</keyword>
<dbReference type="Pfam" id="PF11995">
    <property type="entry name" value="DUF3490"/>
    <property type="match status" value="1"/>
</dbReference>
<dbReference type="AlphaFoldDB" id="A0A6A2XKQ8"/>
<dbReference type="InterPro" id="IPR000477">
    <property type="entry name" value="RT_dom"/>
</dbReference>
<dbReference type="Pfam" id="PF00078">
    <property type="entry name" value="RVT_1"/>
    <property type="match status" value="1"/>
</dbReference>
<dbReference type="EMBL" id="VEPZ02001388">
    <property type="protein sequence ID" value="KAE8676118.1"/>
    <property type="molecule type" value="Genomic_DNA"/>
</dbReference>
<dbReference type="Gene3D" id="3.30.70.270">
    <property type="match status" value="1"/>
</dbReference>
<gene>
    <name evidence="8" type="ORF">F3Y22_tig00111633pilonHSYRG00117</name>
</gene>
<evidence type="ECO:0000313" key="9">
    <source>
        <dbReference type="Proteomes" id="UP000436088"/>
    </source>
</evidence>
<dbReference type="Proteomes" id="UP000436088">
    <property type="component" value="Unassembled WGS sequence"/>
</dbReference>
<evidence type="ECO:0000313" key="8">
    <source>
        <dbReference type="EMBL" id="KAE8676118.1"/>
    </source>
</evidence>
<dbReference type="PROSITE" id="PS50067">
    <property type="entry name" value="KINESIN_MOTOR_2"/>
    <property type="match status" value="1"/>
</dbReference>
<dbReference type="Gene3D" id="3.40.850.10">
    <property type="entry name" value="Kinesin motor domain"/>
    <property type="match status" value="1"/>
</dbReference>
<organism evidence="8 9">
    <name type="scientific">Hibiscus syriacus</name>
    <name type="common">Rose of Sharon</name>
    <dbReference type="NCBI Taxonomy" id="106335"/>
    <lineage>
        <taxon>Eukaryota</taxon>
        <taxon>Viridiplantae</taxon>
        <taxon>Streptophyta</taxon>
        <taxon>Embryophyta</taxon>
        <taxon>Tracheophyta</taxon>
        <taxon>Spermatophyta</taxon>
        <taxon>Magnoliopsida</taxon>
        <taxon>eudicotyledons</taxon>
        <taxon>Gunneridae</taxon>
        <taxon>Pentapetalae</taxon>
        <taxon>rosids</taxon>
        <taxon>malvids</taxon>
        <taxon>Malvales</taxon>
        <taxon>Malvaceae</taxon>
        <taxon>Malvoideae</taxon>
        <taxon>Hibiscus</taxon>
    </lineage>
</organism>
<dbReference type="PANTHER" id="PTHR47968">
    <property type="entry name" value="CENTROMERE PROTEIN E"/>
    <property type="match status" value="1"/>
</dbReference>
<dbReference type="InterPro" id="IPR001752">
    <property type="entry name" value="Kinesin_motor_dom"/>
</dbReference>
<dbReference type="SUPFAM" id="SSF56672">
    <property type="entry name" value="DNA/RNA polymerases"/>
    <property type="match status" value="1"/>
</dbReference>
<reference evidence="8" key="1">
    <citation type="submission" date="2019-09" db="EMBL/GenBank/DDBJ databases">
        <title>Draft genome information of white flower Hibiscus syriacus.</title>
        <authorList>
            <person name="Kim Y.-M."/>
        </authorList>
    </citation>
    <scope>NUCLEOTIDE SEQUENCE [LARGE SCALE GENOMIC DNA]</scope>
    <source>
        <strain evidence="8">YM2019G1</strain>
    </source>
</reference>
<evidence type="ECO:0000259" key="7">
    <source>
        <dbReference type="PROSITE" id="PS50878"/>
    </source>
</evidence>
<dbReference type="GO" id="GO:0005874">
    <property type="term" value="C:microtubule"/>
    <property type="evidence" value="ECO:0007669"/>
    <property type="project" value="UniProtKB-KW"/>
</dbReference>
<dbReference type="GO" id="GO:0008017">
    <property type="term" value="F:microtubule binding"/>
    <property type="evidence" value="ECO:0007669"/>
    <property type="project" value="InterPro"/>
</dbReference>
<evidence type="ECO:0000256" key="5">
    <source>
        <dbReference type="SAM" id="MobiDB-lite"/>
    </source>
</evidence>
<feature type="compositionally biased region" description="Basic and acidic residues" evidence="5">
    <location>
        <begin position="629"/>
        <end position="649"/>
    </location>
</feature>
<evidence type="ECO:0000256" key="1">
    <source>
        <dbReference type="ARBA" id="ARBA00007310"/>
    </source>
</evidence>
<dbReference type="InterPro" id="IPR021881">
    <property type="entry name" value="NACK_C"/>
</dbReference>
<evidence type="ECO:0000256" key="4">
    <source>
        <dbReference type="PROSITE-ProRule" id="PRU00283"/>
    </source>
</evidence>
<evidence type="ECO:0008006" key="10">
    <source>
        <dbReference type="Google" id="ProtNLM"/>
    </source>
</evidence>